<gene>
    <name evidence="2" type="ORF">E2C01_024192</name>
</gene>
<keyword evidence="3" id="KW-1185">Reference proteome</keyword>
<dbReference type="EMBL" id="VSRR010002337">
    <property type="protein sequence ID" value="MPC30920.1"/>
    <property type="molecule type" value="Genomic_DNA"/>
</dbReference>
<evidence type="ECO:0000313" key="3">
    <source>
        <dbReference type="Proteomes" id="UP000324222"/>
    </source>
</evidence>
<proteinExistence type="predicted"/>
<name>A0A5B7E9P3_PORTR</name>
<reference evidence="2 3" key="1">
    <citation type="submission" date="2019-05" db="EMBL/GenBank/DDBJ databases">
        <title>Another draft genome of Portunus trituberculatus and its Hox gene families provides insights of decapod evolution.</title>
        <authorList>
            <person name="Jeong J.-H."/>
            <person name="Song I."/>
            <person name="Kim S."/>
            <person name="Choi T."/>
            <person name="Kim D."/>
            <person name="Ryu S."/>
            <person name="Kim W."/>
        </authorList>
    </citation>
    <scope>NUCLEOTIDE SEQUENCE [LARGE SCALE GENOMIC DNA]</scope>
    <source>
        <tissue evidence="2">Muscle</tissue>
    </source>
</reference>
<keyword evidence="1" id="KW-1133">Transmembrane helix</keyword>
<organism evidence="2 3">
    <name type="scientific">Portunus trituberculatus</name>
    <name type="common">Swimming crab</name>
    <name type="synonym">Neptunus trituberculatus</name>
    <dbReference type="NCBI Taxonomy" id="210409"/>
    <lineage>
        <taxon>Eukaryota</taxon>
        <taxon>Metazoa</taxon>
        <taxon>Ecdysozoa</taxon>
        <taxon>Arthropoda</taxon>
        <taxon>Crustacea</taxon>
        <taxon>Multicrustacea</taxon>
        <taxon>Malacostraca</taxon>
        <taxon>Eumalacostraca</taxon>
        <taxon>Eucarida</taxon>
        <taxon>Decapoda</taxon>
        <taxon>Pleocyemata</taxon>
        <taxon>Brachyura</taxon>
        <taxon>Eubrachyura</taxon>
        <taxon>Portunoidea</taxon>
        <taxon>Portunidae</taxon>
        <taxon>Portuninae</taxon>
        <taxon>Portunus</taxon>
    </lineage>
</organism>
<feature type="transmembrane region" description="Helical" evidence="1">
    <location>
        <begin position="20"/>
        <end position="43"/>
    </location>
</feature>
<accession>A0A5B7E9P3</accession>
<keyword evidence="1" id="KW-0812">Transmembrane</keyword>
<dbReference type="Proteomes" id="UP000324222">
    <property type="component" value="Unassembled WGS sequence"/>
</dbReference>
<evidence type="ECO:0000313" key="2">
    <source>
        <dbReference type="EMBL" id="MPC30920.1"/>
    </source>
</evidence>
<dbReference type="AlphaFoldDB" id="A0A5B7E9P3"/>
<sequence>MATVLSRLHHSPATHVIREVTPGAPTLVLATLTLALVVTSLVFSQRHEFASKSQLTGVGQASGLRMTSSKATNPLLDFSVTRNSSCHTPATDTGSLKLLSCQNQIKEITEENIKQINN</sequence>
<comment type="caution">
    <text evidence="2">The sequence shown here is derived from an EMBL/GenBank/DDBJ whole genome shotgun (WGS) entry which is preliminary data.</text>
</comment>
<keyword evidence="1" id="KW-0472">Membrane</keyword>
<evidence type="ECO:0000256" key="1">
    <source>
        <dbReference type="SAM" id="Phobius"/>
    </source>
</evidence>
<protein>
    <submittedName>
        <fullName evidence="2">Uncharacterized protein</fullName>
    </submittedName>
</protein>